<protein>
    <submittedName>
        <fullName evidence="2">Uncharacterized protein</fullName>
    </submittedName>
</protein>
<dbReference type="Proteomes" id="UP000324781">
    <property type="component" value="Unassembled WGS sequence"/>
</dbReference>
<dbReference type="RefSeq" id="WP_149678001.1">
    <property type="nucleotide sequence ID" value="NZ_FQZP01000007.1"/>
</dbReference>
<evidence type="ECO:0000256" key="1">
    <source>
        <dbReference type="SAM" id="Phobius"/>
    </source>
</evidence>
<dbReference type="EMBL" id="FQZP01000007">
    <property type="protein sequence ID" value="SHI71116.1"/>
    <property type="molecule type" value="Genomic_DNA"/>
</dbReference>
<keyword evidence="3" id="KW-1185">Reference proteome</keyword>
<keyword evidence="1" id="KW-1133">Transmembrane helix</keyword>
<accession>A0A1M6DCY0</accession>
<keyword evidence="1" id="KW-0812">Transmembrane</keyword>
<gene>
    <name evidence="2" type="ORF">SAMN05444373_100742</name>
</gene>
<keyword evidence="1" id="KW-0472">Membrane</keyword>
<evidence type="ECO:0000313" key="3">
    <source>
        <dbReference type="Proteomes" id="UP000324781"/>
    </source>
</evidence>
<dbReference type="AlphaFoldDB" id="A0A1M6DCY0"/>
<sequence>MTRAVSLILTLLLAAFLSVSDGWVMEGLAGPNCNDSACYTKEPDVRPMFVVAYGNDPARDSAVEPAVENAEDMTSDTASQNSRTGRLIMTLLLITLTLIGLSIMPIILISHASRVRKQQELAEKNNEKPSD</sequence>
<evidence type="ECO:0000313" key="2">
    <source>
        <dbReference type="EMBL" id="SHI71116.1"/>
    </source>
</evidence>
<reference evidence="2 3" key="1">
    <citation type="submission" date="2016-11" db="EMBL/GenBank/DDBJ databases">
        <authorList>
            <person name="Varghese N."/>
            <person name="Submissions S."/>
        </authorList>
    </citation>
    <scope>NUCLEOTIDE SEQUENCE [LARGE SCALE GENOMIC DNA]</scope>
    <source>
        <strain evidence="2 3">DSM 19027</strain>
    </source>
</reference>
<name>A0A1M6DCY0_9FIRM</name>
<proteinExistence type="predicted"/>
<organism evidence="2 3">
    <name type="scientific">Thermoclostridium caenicola</name>
    <dbReference type="NCBI Taxonomy" id="659425"/>
    <lineage>
        <taxon>Bacteria</taxon>
        <taxon>Bacillati</taxon>
        <taxon>Bacillota</taxon>
        <taxon>Clostridia</taxon>
        <taxon>Eubacteriales</taxon>
        <taxon>Oscillospiraceae</taxon>
        <taxon>Thermoclostridium</taxon>
    </lineage>
</organism>
<feature type="transmembrane region" description="Helical" evidence="1">
    <location>
        <begin position="87"/>
        <end position="109"/>
    </location>
</feature>